<dbReference type="InterPro" id="IPR000653">
    <property type="entry name" value="DegT/StrS_aminotransferase"/>
</dbReference>
<dbReference type="EMBL" id="CP066775">
    <property type="protein sequence ID" value="QQL50837.1"/>
    <property type="molecule type" value="Genomic_DNA"/>
</dbReference>
<dbReference type="GO" id="GO:0030170">
    <property type="term" value="F:pyridoxal phosphate binding"/>
    <property type="evidence" value="ECO:0007669"/>
    <property type="project" value="TreeGrafter"/>
</dbReference>
<evidence type="ECO:0000256" key="3">
    <source>
        <dbReference type="ARBA" id="ARBA00022576"/>
    </source>
</evidence>
<proteinExistence type="inferred from homology"/>
<dbReference type="Pfam" id="PF01041">
    <property type="entry name" value="DegT_DnrJ_EryC1"/>
    <property type="match status" value="1"/>
</dbReference>
<dbReference type="SUPFAM" id="SSF54631">
    <property type="entry name" value="CBS-domain pair"/>
    <property type="match status" value="1"/>
</dbReference>
<dbReference type="Pfam" id="PF00571">
    <property type="entry name" value="CBS"/>
    <property type="match status" value="1"/>
</dbReference>
<keyword evidence="5 10" id="KW-0663">Pyridoxal phosphate</keyword>
<evidence type="ECO:0000256" key="1">
    <source>
        <dbReference type="ARBA" id="ARBA00001933"/>
    </source>
</evidence>
<reference evidence="12 13" key="1">
    <citation type="submission" date="2020-12" db="EMBL/GenBank/DDBJ databases">
        <title>HMF7856_wgs.fasta genome submission.</title>
        <authorList>
            <person name="Kang H."/>
            <person name="Kim H."/>
            <person name="Joh K."/>
        </authorList>
    </citation>
    <scope>NUCLEOTIDE SEQUENCE [LARGE SCALE GENOMIC DNA]</scope>
    <source>
        <strain evidence="12 13">HMF7856</strain>
    </source>
</reference>
<dbReference type="GO" id="GO:0000271">
    <property type="term" value="P:polysaccharide biosynthetic process"/>
    <property type="evidence" value="ECO:0007669"/>
    <property type="project" value="TreeGrafter"/>
</dbReference>
<dbReference type="FunFam" id="3.40.640.10:FF:000090">
    <property type="entry name" value="Pyridoxal phosphate-dependent aminotransferase"/>
    <property type="match status" value="1"/>
</dbReference>
<feature type="domain" description="CBS" evidence="11">
    <location>
        <begin position="1"/>
        <end position="57"/>
    </location>
</feature>
<dbReference type="InterPro" id="IPR000644">
    <property type="entry name" value="CBS_dom"/>
</dbReference>
<dbReference type="InterPro" id="IPR015421">
    <property type="entry name" value="PyrdxlP-dep_Trfase_major"/>
</dbReference>
<dbReference type="GO" id="GO:0102933">
    <property type="term" value="F:GDP-4-dehydro-6-deoxy-D-mannose-4-aminotransferase activity"/>
    <property type="evidence" value="ECO:0007669"/>
    <property type="project" value="UniProtKB-EC"/>
</dbReference>
<keyword evidence="4 12" id="KW-0808">Transferase</keyword>
<organism evidence="12 13">
    <name type="scientific">Mucilaginibacter ginkgonis</name>
    <dbReference type="NCBI Taxonomy" id="2682091"/>
    <lineage>
        <taxon>Bacteria</taxon>
        <taxon>Pseudomonadati</taxon>
        <taxon>Bacteroidota</taxon>
        <taxon>Sphingobacteriia</taxon>
        <taxon>Sphingobacteriales</taxon>
        <taxon>Sphingobacteriaceae</taxon>
        <taxon>Mucilaginibacter</taxon>
    </lineage>
</organism>
<dbReference type="PROSITE" id="PS51371">
    <property type="entry name" value="CBS"/>
    <property type="match status" value="1"/>
</dbReference>
<dbReference type="PANTHER" id="PTHR30244:SF34">
    <property type="entry name" value="DTDP-4-AMINO-4,6-DIDEOXYGALACTOSE TRANSAMINASE"/>
    <property type="match status" value="1"/>
</dbReference>
<dbReference type="AlphaFoldDB" id="A0A6I4I6N2"/>
<keyword evidence="3 12" id="KW-0032">Aminotransferase</keyword>
<evidence type="ECO:0000256" key="7">
    <source>
        <dbReference type="ARBA" id="ARBA00051587"/>
    </source>
</evidence>
<evidence type="ECO:0000256" key="9">
    <source>
        <dbReference type="ARBA" id="ARBA00074221"/>
    </source>
</evidence>
<sequence>MDVKELTVQCDQNIKSALEGLNTTGLGILFVTDNNNILSGIITDGDIRRALLAGKELSSAIKDVMNLDYTSLPVDTDNSVILDAITNKVKIIPLVDVAGKLVDYASINKIRRISVASPLLNGNELAYVTDCIKSSWISSQGKYVREFEKIFTDYHGGMPALAVSNGTVALHLALDALGITKGDEVLVADLTFAASVNSIIYTGATPVLIDIEPDTWNIDLTKAEEKVTANTKAIMPVHLYGHPCDMDAVAAFAKKYNLLVIEDCAEALGSFYNGKPVGVFGDVSTYSFYGNKTITTGEGGMVVFKDSAIAERAAMLRDHGMQKTKRYWHAEVGYNYRLTNIQAAIGVAQFEKIDEFLAAKRHIAKTYNQTLARSPYFQIPAEKENTVNSYWLYTFLVNESAPFKREELMEYLNNTGVETRPVFFPMHQMPPYLNFGKPEDLKVSIHVSECGMSLPSSVNLTDIELNHICNSINEFVKKFE</sequence>
<dbReference type="InterPro" id="IPR046342">
    <property type="entry name" value="CBS_dom_sf"/>
</dbReference>
<evidence type="ECO:0000256" key="8">
    <source>
        <dbReference type="ARBA" id="ARBA00066317"/>
    </source>
</evidence>
<evidence type="ECO:0000256" key="4">
    <source>
        <dbReference type="ARBA" id="ARBA00022679"/>
    </source>
</evidence>
<dbReference type="Gene3D" id="3.40.640.10">
    <property type="entry name" value="Type I PLP-dependent aspartate aminotransferase-like (Major domain)"/>
    <property type="match status" value="1"/>
</dbReference>
<accession>A0A6I4I6N2</accession>
<dbReference type="Gene3D" id="3.90.1150.10">
    <property type="entry name" value="Aspartate Aminotransferase, domain 1"/>
    <property type="match status" value="1"/>
</dbReference>
<comment type="pathway">
    <text evidence="2">Bacterial outer membrane biogenesis; LPS O-antigen biosynthesis.</text>
</comment>
<evidence type="ECO:0000313" key="12">
    <source>
        <dbReference type="EMBL" id="QQL50837.1"/>
    </source>
</evidence>
<comment type="cofactor">
    <cofactor evidence="1">
        <name>pyridoxal 5'-phosphate</name>
        <dbReference type="ChEBI" id="CHEBI:597326"/>
    </cofactor>
</comment>
<comment type="catalytic activity">
    <reaction evidence="7">
        <text>GDP-alpha-D-perosamine + 2-oxoglutarate = GDP-4-dehydro-alpha-D-rhamnose + L-glutamate</text>
        <dbReference type="Rhea" id="RHEA:36779"/>
        <dbReference type="ChEBI" id="CHEBI:16810"/>
        <dbReference type="ChEBI" id="CHEBI:29985"/>
        <dbReference type="ChEBI" id="CHEBI:57964"/>
        <dbReference type="ChEBI" id="CHEBI:73996"/>
        <dbReference type="EC" id="2.6.1.102"/>
    </reaction>
</comment>
<dbReference type="Gene3D" id="3.10.580.10">
    <property type="entry name" value="CBS-domain"/>
    <property type="match status" value="1"/>
</dbReference>
<dbReference type="PANTHER" id="PTHR30244">
    <property type="entry name" value="TRANSAMINASE"/>
    <property type="match status" value="1"/>
</dbReference>
<gene>
    <name evidence="12" type="ORF">GO620_005095</name>
</gene>
<evidence type="ECO:0000256" key="6">
    <source>
        <dbReference type="ARBA" id="ARBA00037999"/>
    </source>
</evidence>
<dbReference type="Proteomes" id="UP000429232">
    <property type="component" value="Chromosome"/>
</dbReference>
<evidence type="ECO:0000256" key="10">
    <source>
        <dbReference type="RuleBase" id="RU004508"/>
    </source>
</evidence>
<dbReference type="InterPro" id="IPR015422">
    <property type="entry name" value="PyrdxlP-dep_Trfase_small"/>
</dbReference>
<protein>
    <recommendedName>
        <fullName evidence="9">GDP-perosamine synthase</fullName>
        <ecNumber evidence="8">2.6.1.102</ecNumber>
    </recommendedName>
</protein>
<evidence type="ECO:0000256" key="2">
    <source>
        <dbReference type="ARBA" id="ARBA00005125"/>
    </source>
</evidence>
<name>A0A6I4I6N2_9SPHI</name>
<evidence type="ECO:0000259" key="11">
    <source>
        <dbReference type="PROSITE" id="PS51371"/>
    </source>
</evidence>
<dbReference type="EC" id="2.6.1.102" evidence="8"/>
<dbReference type="CDD" id="cd00616">
    <property type="entry name" value="AHBA_syn"/>
    <property type="match status" value="1"/>
</dbReference>
<dbReference type="KEGG" id="mgik:GO620_005095"/>
<dbReference type="InterPro" id="IPR015424">
    <property type="entry name" value="PyrdxlP-dep_Trfase"/>
</dbReference>
<dbReference type="SUPFAM" id="SSF53383">
    <property type="entry name" value="PLP-dependent transferases"/>
    <property type="match status" value="1"/>
</dbReference>
<dbReference type="RefSeq" id="WP_157526664.1">
    <property type="nucleotide sequence ID" value="NZ_CP066775.1"/>
</dbReference>
<evidence type="ECO:0000313" key="13">
    <source>
        <dbReference type="Proteomes" id="UP000429232"/>
    </source>
</evidence>
<keyword evidence="13" id="KW-1185">Reference proteome</keyword>
<evidence type="ECO:0000256" key="5">
    <source>
        <dbReference type="ARBA" id="ARBA00022898"/>
    </source>
</evidence>
<comment type="similarity">
    <text evidence="6 10">Belongs to the DegT/DnrJ/EryC1 family.</text>
</comment>